<organism evidence="2 3">
    <name type="scientific">Salibaculum griseiflavum</name>
    <dbReference type="NCBI Taxonomy" id="1914409"/>
    <lineage>
        <taxon>Bacteria</taxon>
        <taxon>Pseudomonadati</taxon>
        <taxon>Pseudomonadota</taxon>
        <taxon>Alphaproteobacteria</taxon>
        <taxon>Rhodobacterales</taxon>
        <taxon>Roseobacteraceae</taxon>
        <taxon>Salibaculum</taxon>
    </lineage>
</organism>
<reference evidence="3" key="1">
    <citation type="submission" date="2018-05" db="EMBL/GenBank/DDBJ databases">
        <authorList>
            <person name="Du Z."/>
            <person name="Wang X."/>
        </authorList>
    </citation>
    <scope>NUCLEOTIDE SEQUENCE [LARGE SCALE GENOMIC DNA]</scope>
    <source>
        <strain evidence="3">WDS4C29</strain>
    </source>
</reference>
<dbReference type="InterPro" id="IPR053802">
    <property type="entry name" value="DUF6950"/>
</dbReference>
<keyword evidence="3" id="KW-1185">Reference proteome</keyword>
<protein>
    <recommendedName>
        <fullName evidence="1">DUF6950 domain-containing protein</fullName>
    </recommendedName>
</protein>
<gene>
    <name evidence="2" type="ORF">DFK10_13185</name>
</gene>
<dbReference type="EMBL" id="QETF01000017">
    <property type="protein sequence ID" value="PWG16140.1"/>
    <property type="molecule type" value="Genomic_DNA"/>
</dbReference>
<dbReference type="AlphaFoldDB" id="A0A2V1P314"/>
<feature type="domain" description="DUF6950" evidence="1">
    <location>
        <begin position="1"/>
        <end position="134"/>
    </location>
</feature>
<dbReference type="Proteomes" id="UP000245293">
    <property type="component" value="Unassembled WGS sequence"/>
</dbReference>
<evidence type="ECO:0000313" key="2">
    <source>
        <dbReference type="EMBL" id="PWG16140.1"/>
    </source>
</evidence>
<accession>A0A2V1P314</accession>
<evidence type="ECO:0000259" key="1">
    <source>
        <dbReference type="Pfam" id="PF22262"/>
    </source>
</evidence>
<evidence type="ECO:0000313" key="3">
    <source>
        <dbReference type="Proteomes" id="UP000245293"/>
    </source>
</evidence>
<dbReference type="OrthoDB" id="6586924at2"/>
<comment type="caution">
    <text evidence="2">The sequence shown here is derived from an EMBL/GenBank/DDBJ whole genome shotgun (WGS) entry which is preliminary data.</text>
</comment>
<sequence length="134" mass="14426">MRVAHWESMLADRLEAAHAEPFAWGTHDCATWAFDLRRDLTGGADVAAEWRGRYRTALGALRVMRRLGWSDLKAMGRDLLGAPLATPLLARRGDLVLGGADPAFGVCAGARAAFLSPGGLVRLPLSSCALAWRV</sequence>
<proteinExistence type="predicted"/>
<name>A0A2V1P314_9RHOB</name>
<dbReference type="Pfam" id="PF22262">
    <property type="entry name" value="DUF6950"/>
    <property type="match status" value="1"/>
</dbReference>